<reference evidence="2 3" key="1">
    <citation type="submission" date="2019-04" db="EMBL/GenBank/DDBJ databases">
        <title>Friends and foes A comparative genomics study of 23 Aspergillus species from section Flavi.</title>
        <authorList>
            <consortium name="DOE Joint Genome Institute"/>
            <person name="Kjaerbolling I."/>
            <person name="Vesth T."/>
            <person name="Frisvad J.C."/>
            <person name="Nybo J.L."/>
            <person name="Theobald S."/>
            <person name="Kildgaard S."/>
            <person name="Isbrandt T."/>
            <person name="Kuo A."/>
            <person name="Sato A."/>
            <person name="Lyhne E.K."/>
            <person name="Kogle M.E."/>
            <person name="Wiebenga A."/>
            <person name="Kun R.S."/>
            <person name="Lubbers R.J."/>
            <person name="Makela M.R."/>
            <person name="Barry K."/>
            <person name="Chovatia M."/>
            <person name="Clum A."/>
            <person name="Daum C."/>
            <person name="Haridas S."/>
            <person name="He G."/>
            <person name="LaButti K."/>
            <person name="Lipzen A."/>
            <person name="Mondo S."/>
            <person name="Riley R."/>
            <person name="Salamov A."/>
            <person name="Simmons B.A."/>
            <person name="Magnuson J.K."/>
            <person name="Henrissat B."/>
            <person name="Mortensen U.H."/>
            <person name="Larsen T.O."/>
            <person name="Devries R.P."/>
            <person name="Grigoriev I.V."/>
            <person name="Machida M."/>
            <person name="Baker S.E."/>
            <person name="Andersen M.R."/>
        </authorList>
    </citation>
    <scope>NUCLEOTIDE SEQUENCE [LARGE SCALE GENOMIC DNA]</scope>
    <source>
        <strain evidence="2 3">CBS 117626</strain>
    </source>
</reference>
<keyword evidence="3" id="KW-1185">Reference proteome</keyword>
<feature type="chain" id="PRO_5024928142" evidence="1">
    <location>
        <begin position="24"/>
        <end position="69"/>
    </location>
</feature>
<feature type="signal peptide" evidence="1">
    <location>
        <begin position="1"/>
        <end position="23"/>
    </location>
</feature>
<gene>
    <name evidence="2" type="ORF">BDV40DRAFT_223915</name>
</gene>
<evidence type="ECO:0000256" key="1">
    <source>
        <dbReference type="SAM" id="SignalP"/>
    </source>
</evidence>
<evidence type="ECO:0000313" key="3">
    <source>
        <dbReference type="Proteomes" id="UP000326950"/>
    </source>
</evidence>
<name>A0A5N6V7Z5_ASPTM</name>
<dbReference type="AlphaFoldDB" id="A0A5N6V7Z5"/>
<evidence type="ECO:0000313" key="2">
    <source>
        <dbReference type="EMBL" id="KAE8166770.1"/>
    </source>
</evidence>
<proteinExistence type="predicted"/>
<accession>A0A5N6V7Z5</accession>
<sequence length="69" mass="7473">MDPFVDHVSILLLVMWALGLHQAFGPKMRHGDSTIKPTMEASHQLILALVGDEVGFMTNKTVSPGRGTA</sequence>
<protein>
    <submittedName>
        <fullName evidence="2">Uncharacterized protein</fullName>
    </submittedName>
</protein>
<keyword evidence="1" id="KW-0732">Signal</keyword>
<dbReference type="EMBL" id="ML738592">
    <property type="protein sequence ID" value="KAE8166770.1"/>
    <property type="molecule type" value="Genomic_DNA"/>
</dbReference>
<dbReference type="Proteomes" id="UP000326950">
    <property type="component" value="Unassembled WGS sequence"/>
</dbReference>
<organism evidence="2 3">
    <name type="scientific">Aspergillus tamarii</name>
    <dbReference type="NCBI Taxonomy" id="41984"/>
    <lineage>
        <taxon>Eukaryota</taxon>
        <taxon>Fungi</taxon>
        <taxon>Dikarya</taxon>
        <taxon>Ascomycota</taxon>
        <taxon>Pezizomycotina</taxon>
        <taxon>Eurotiomycetes</taxon>
        <taxon>Eurotiomycetidae</taxon>
        <taxon>Eurotiales</taxon>
        <taxon>Aspergillaceae</taxon>
        <taxon>Aspergillus</taxon>
        <taxon>Aspergillus subgen. Circumdati</taxon>
    </lineage>
</organism>